<comment type="caution">
    <text evidence="4">The sequence shown here is derived from an EMBL/GenBank/DDBJ whole genome shotgun (WGS) entry which is preliminary data.</text>
</comment>
<proteinExistence type="predicted"/>
<dbReference type="SMART" id="SM00554">
    <property type="entry name" value="FAS1"/>
    <property type="match status" value="1"/>
</dbReference>
<dbReference type="PROSITE" id="PS50213">
    <property type="entry name" value="FAS1"/>
    <property type="match status" value="1"/>
</dbReference>
<dbReference type="PANTHER" id="PTHR10900:SF77">
    <property type="entry name" value="FI19380P1"/>
    <property type="match status" value="1"/>
</dbReference>
<dbReference type="Proteomes" id="UP001600165">
    <property type="component" value="Unassembled WGS sequence"/>
</dbReference>
<evidence type="ECO:0000313" key="4">
    <source>
        <dbReference type="EMBL" id="MFE4107647.1"/>
    </source>
</evidence>
<feature type="region of interest" description="Disordered" evidence="1">
    <location>
        <begin position="29"/>
        <end position="183"/>
    </location>
</feature>
<feature type="signal peptide" evidence="2">
    <location>
        <begin position="1"/>
        <end position="30"/>
    </location>
</feature>
<evidence type="ECO:0000256" key="1">
    <source>
        <dbReference type="SAM" id="MobiDB-lite"/>
    </source>
</evidence>
<evidence type="ECO:0000313" key="5">
    <source>
        <dbReference type="Proteomes" id="UP001600165"/>
    </source>
</evidence>
<dbReference type="RefSeq" id="WP_377966560.1">
    <property type="nucleotide sequence ID" value="NZ_JBHZOL010000088.1"/>
</dbReference>
<evidence type="ECO:0000259" key="3">
    <source>
        <dbReference type="PROSITE" id="PS50213"/>
    </source>
</evidence>
<dbReference type="InterPro" id="IPR050904">
    <property type="entry name" value="Adhesion/Biosynth-related"/>
</dbReference>
<dbReference type="InterPro" id="IPR036378">
    <property type="entry name" value="FAS1_dom_sf"/>
</dbReference>
<protein>
    <submittedName>
        <fullName evidence="4">Fasciclin domain-containing protein</fullName>
    </submittedName>
</protein>
<feature type="domain" description="FAS1" evidence="3">
    <location>
        <begin position="187"/>
        <end position="317"/>
    </location>
</feature>
<name>A0ABW6IJ07_9CYAN</name>
<dbReference type="PANTHER" id="PTHR10900">
    <property type="entry name" value="PERIOSTIN-RELATED"/>
    <property type="match status" value="1"/>
</dbReference>
<feature type="compositionally biased region" description="Polar residues" evidence="1">
    <location>
        <begin position="35"/>
        <end position="49"/>
    </location>
</feature>
<organism evidence="4 5">
    <name type="scientific">Almyronema epifaneia S1</name>
    <dbReference type="NCBI Taxonomy" id="2991925"/>
    <lineage>
        <taxon>Bacteria</taxon>
        <taxon>Bacillati</taxon>
        <taxon>Cyanobacteriota</taxon>
        <taxon>Cyanophyceae</taxon>
        <taxon>Nodosilineales</taxon>
        <taxon>Nodosilineaceae</taxon>
        <taxon>Almyronema</taxon>
        <taxon>Almyronema epifaneia</taxon>
    </lineage>
</organism>
<keyword evidence="2" id="KW-0732">Signal</keyword>
<feature type="chain" id="PRO_5045183582" evidence="2">
    <location>
        <begin position="31"/>
        <end position="332"/>
    </location>
</feature>
<keyword evidence="5" id="KW-1185">Reference proteome</keyword>
<dbReference type="EMBL" id="JBHZOL010000088">
    <property type="protein sequence ID" value="MFE4107647.1"/>
    <property type="molecule type" value="Genomic_DNA"/>
</dbReference>
<accession>A0ABW6IJ07</accession>
<dbReference type="SUPFAM" id="SSF82153">
    <property type="entry name" value="FAS1 domain"/>
    <property type="match status" value="1"/>
</dbReference>
<gene>
    <name evidence="4" type="ORF">ACFVKH_15240</name>
</gene>
<reference evidence="4 5" key="1">
    <citation type="submission" date="2024-10" db="EMBL/GenBank/DDBJ databases">
        <authorList>
            <person name="Ratan Roy A."/>
            <person name="Morales Sandoval P.H."/>
            <person name="De Los Santos Villalobos S."/>
            <person name="Chakraborty S."/>
            <person name="Mukherjee J."/>
        </authorList>
    </citation>
    <scope>NUCLEOTIDE SEQUENCE [LARGE SCALE GENOMIC DNA]</scope>
    <source>
        <strain evidence="4 5">S1</strain>
    </source>
</reference>
<dbReference type="Gene3D" id="2.30.180.10">
    <property type="entry name" value="FAS1 domain"/>
    <property type="match status" value="1"/>
</dbReference>
<dbReference type="InterPro" id="IPR000782">
    <property type="entry name" value="FAS1_domain"/>
</dbReference>
<dbReference type="Pfam" id="PF02469">
    <property type="entry name" value="Fasciclin"/>
    <property type="match status" value="1"/>
</dbReference>
<evidence type="ECO:0000256" key="2">
    <source>
        <dbReference type="SAM" id="SignalP"/>
    </source>
</evidence>
<sequence length="332" mass="34871">MVTIRSRQVVQGLAALAGTLGLAIAAPASATSEAVQSNLTSADTYAQNSEELDPTDPRDPLQMPEPMEPGAETEPMNPLGESDSSDSTRPTDPRDPLQQADPTEPVENRAPLDPSEGMDPADSTRPTDPRDPLQQADPTEPVEDRAPLDPMEEPGPADSLRPTDPRDPLQTPEPAEQSQPQAVDTSGMTIVEIAASNSAFNTLVQAVQAAELAGTLSGDGPFTVFAPTDAAFAQLPAGALDLLLMPENQDLLQRVLEYHVVPGEVMSSDLSSGKVESLNGGLAVLVTDSSVIVNDASVVQPDIQASNGVIHVVSRVLMPRSLRNDIVARLGS</sequence>